<evidence type="ECO:0000256" key="3">
    <source>
        <dbReference type="RuleBase" id="RU362119"/>
    </source>
</evidence>
<dbReference type="GO" id="GO:0000166">
    <property type="term" value="F:nucleotide binding"/>
    <property type="evidence" value="ECO:0007669"/>
    <property type="project" value="UniProtKB-KW"/>
</dbReference>
<dbReference type="AlphaFoldDB" id="A0A9P3G208"/>
<evidence type="ECO:0000313" key="8">
    <source>
        <dbReference type="Proteomes" id="UP000703269"/>
    </source>
</evidence>
<dbReference type="Pfam" id="PF02872">
    <property type="entry name" value="5_nucleotid_C"/>
    <property type="match status" value="1"/>
</dbReference>
<feature type="compositionally biased region" description="Low complexity" evidence="4">
    <location>
        <begin position="509"/>
        <end position="525"/>
    </location>
</feature>
<accession>A0A9P3G208</accession>
<dbReference type="Proteomes" id="UP000703269">
    <property type="component" value="Unassembled WGS sequence"/>
</dbReference>
<dbReference type="InterPro" id="IPR008334">
    <property type="entry name" value="5'-Nucleotdase_C"/>
</dbReference>
<sequence>MLTLPVLHFNDVYRVQPFKPSPSAEGTIDVTQWTAMLDDIRDSWAARPDGKREGLVLFSGDVFSPSTESSVTRGSHMVPVMNEIAPDVTVTGNHDFDFGYPHLTQLIRDTNFPWLLSNIVDTATGRVPEHLQEYAVFERLGVRIGVIGLVEKDWIATVSSWPPNFEYRDMAEVGVELSKCLRDPAGAHKCDLVLALTHARIPNDIALARALGAHAPAVQAERGTAGMHGVDLVMGGHDHLYYISRGVTSWEGYDVNHEVLGAEDDHGDVLVVKSGTDFRDLSEFTLELEDTPEGSVRRKVIKRIQGKFGLHYAYPQAVTDARHLLGKRHKTQPGSKSSERLAKLLEGVLQSVSKSLKAPVCKTEVELDCRSALVRLQESASGNWFADVLRHAYDDALCLKGYNGTDGVFICGGTIRGDSTYGPGVVTLGDILEILPFEDPIVVLEMDGETLWAALEAGLEKWPAQEGRFPVISGFRVSWDSRRPAGQRVLGVWLTQEPSGGSSAVTPFASGSSTPAGGAAPSAVGGLVDKEPVPRVRGGRKYCVVTREYMAQGHDGYDALKRGTYLVDDEGGQMMSAIVRKYLLGCRFVQRMSRLEAQDRIESLLHAATAEVIAREQHRQAHLAKAIAPRTAASRWRAAAARALRWSRGHYRDHLRVAEQEHMSPVDCFDGGSVRRRGHAEQAQESVDVSEEDLVTIHPVVDGRFKDEGRN</sequence>
<dbReference type="GO" id="GO:0016787">
    <property type="term" value="F:hydrolase activity"/>
    <property type="evidence" value="ECO:0007669"/>
    <property type="project" value="UniProtKB-KW"/>
</dbReference>
<keyword evidence="3" id="KW-0547">Nucleotide-binding</keyword>
<dbReference type="OrthoDB" id="10252235at2759"/>
<keyword evidence="2" id="KW-0732">Signal</keyword>
<dbReference type="InterPro" id="IPR036907">
    <property type="entry name" value="5'-Nucleotdase_C_sf"/>
</dbReference>
<dbReference type="InterPro" id="IPR006179">
    <property type="entry name" value="5_nucleotidase/apyrase"/>
</dbReference>
<dbReference type="PANTHER" id="PTHR11575:SF48">
    <property type="entry name" value="5'-NUCLEOTIDASE"/>
    <property type="match status" value="1"/>
</dbReference>
<protein>
    <submittedName>
        <fullName evidence="7">Bifunctional metallophosphatase/5'-nucleotidase</fullName>
    </submittedName>
</protein>
<name>A0A9P3G208_9APHY</name>
<evidence type="ECO:0000313" key="7">
    <source>
        <dbReference type="EMBL" id="GJE86791.1"/>
    </source>
</evidence>
<evidence type="ECO:0000259" key="6">
    <source>
        <dbReference type="Pfam" id="PF02872"/>
    </source>
</evidence>
<dbReference type="Gene3D" id="3.60.21.10">
    <property type="match status" value="1"/>
</dbReference>
<gene>
    <name evidence="7" type="ORF">PsYK624_028740</name>
</gene>
<dbReference type="PRINTS" id="PR01607">
    <property type="entry name" value="APYRASEFAMLY"/>
</dbReference>
<dbReference type="EMBL" id="BPQB01000005">
    <property type="protein sequence ID" value="GJE86791.1"/>
    <property type="molecule type" value="Genomic_DNA"/>
</dbReference>
<dbReference type="SUPFAM" id="SSF56300">
    <property type="entry name" value="Metallo-dependent phosphatases"/>
    <property type="match status" value="1"/>
</dbReference>
<dbReference type="Pfam" id="PF00149">
    <property type="entry name" value="Metallophos"/>
    <property type="match status" value="1"/>
</dbReference>
<evidence type="ECO:0000256" key="4">
    <source>
        <dbReference type="SAM" id="MobiDB-lite"/>
    </source>
</evidence>
<dbReference type="PANTHER" id="PTHR11575">
    <property type="entry name" value="5'-NUCLEOTIDASE-RELATED"/>
    <property type="match status" value="1"/>
</dbReference>
<comment type="similarity">
    <text evidence="1 3">Belongs to the 5'-nucleotidase family.</text>
</comment>
<evidence type="ECO:0000259" key="5">
    <source>
        <dbReference type="Pfam" id="PF00149"/>
    </source>
</evidence>
<comment type="caution">
    <text evidence="7">The sequence shown here is derived from an EMBL/GenBank/DDBJ whole genome shotgun (WGS) entry which is preliminary data.</text>
</comment>
<dbReference type="GO" id="GO:0009166">
    <property type="term" value="P:nucleotide catabolic process"/>
    <property type="evidence" value="ECO:0007669"/>
    <property type="project" value="InterPro"/>
</dbReference>
<evidence type="ECO:0000256" key="1">
    <source>
        <dbReference type="ARBA" id="ARBA00006654"/>
    </source>
</evidence>
<dbReference type="InterPro" id="IPR029052">
    <property type="entry name" value="Metallo-depent_PP-like"/>
</dbReference>
<feature type="region of interest" description="Disordered" evidence="4">
    <location>
        <begin position="498"/>
        <end position="525"/>
    </location>
</feature>
<keyword evidence="3" id="KW-0378">Hydrolase</keyword>
<reference evidence="7 8" key="1">
    <citation type="submission" date="2021-08" db="EMBL/GenBank/DDBJ databases">
        <title>Draft Genome Sequence of Phanerochaete sordida strain YK-624.</title>
        <authorList>
            <person name="Mori T."/>
            <person name="Dohra H."/>
            <person name="Suzuki T."/>
            <person name="Kawagishi H."/>
            <person name="Hirai H."/>
        </authorList>
    </citation>
    <scope>NUCLEOTIDE SEQUENCE [LARGE SCALE GENOMIC DNA]</scope>
    <source>
        <strain evidence="7 8">YK-624</strain>
    </source>
</reference>
<feature type="domain" description="5'-Nucleotidase C-terminal" evidence="6">
    <location>
        <begin position="373"/>
        <end position="492"/>
    </location>
</feature>
<dbReference type="SUPFAM" id="SSF55816">
    <property type="entry name" value="5'-nucleotidase (syn. UDP-sugar hydrolase), C-terminal domain"/>
    <property type="match status" value="1"/>
</dbReference>
<dbReference type="InterPro" id="IPR004843">
    <property type="entry name" value="Calcineurin-like_PHP"/>
</dbReference>
<dbReference type="Gene3D" id="3.90.780.10">
    <property type="entry name" value="5'-Nucleotidase, C-terminal domain"/>
    <property type="match status" value="1"/>
</dbReference>
<proteinExistence type="inferred from homology"/>
<evidence type="ECO:0000256" key="2">
    <source>
        <dbReference type="ARBA" id="ARBA00022729"/>
    </source>
</evidence>
<organism evidence="7 8">
    <name type="scientific">Phanerochaete sordida</name>
    <dbReference type="NCBI Taxonomy" id="48140"/>
    <lineage>
        <taxon>Eukaryota</taxon>
        <taxon>Fungi</taxon>
        <taxon>Dikarya</taxon>
        <taxon>Basidiomycota</taxon>
        <taxon>Agaricomycotina</taxon>
        <taxon>Agaricomycetes</taxon>
        <taxon>Polyporales</taxon>
        <taxon>Phanerochaetaceae</taxon>
        <taxon>Phanerochaete</taxon>
    </lineage>
</organism>
<keyword evidence="8" id="KW-1185">Reference proteome</keyword>
<feature type="domain" description="Calcineurin-like phosphoesterase" evidence="5">
    <location>
        <begin position="5"/>
        <end position="240"/>
    </location>
</feature>